<evidence type="ECO:0000256" key="1">
    <source>
        <dbReference type="ARBA" id="ARBA00009219"/>
    </source>
</evidence>
<dbReference type="EMBL" id="MU167236">
    <property type="protein sequence ID" value="KAG0148515.1"/>
    <property type="molecule type" value="Genomic_DNA"/>
</dbReference>
<gene>
    <name evidence="5" type="ORF">CROQUDRAFT_714496</name>
</gene>
<feature type="compositionally biased region" description="Polar residues" evidence="3">
    <location>
        <begin position="245"/>
        <end position="258"/>
    </location>
</feature>
<protein>
    <recommendedName>
        <fullName evidence="4">3-beta hydroxysteroid dehydrogenase/isomerase domain-containing protein</fullName>
    </recommendedName>
</protein>
<comment type="caution">
    <text evidence="5">The sequence shown here is derived from an EMBL/GenBank/DDBJ whole genome shotgun (WGS) entry which is preliminary data.</text>
</comment>
<name>A0A9P6NK58_9BASI</name>
<feature type="region of interest" description="Disordered" evidence="3">
    <location>
        <begin position="240"/>
        <end position="260"/>
    </location>
</feature>
<reference evidence="5" key="1">
    <citation type="submission" date="2013-11" db="EMBL/GenBank/DDBJ databases">
        <title>Genome sequence of the fusiform rust pathogen reveals effectors for host alternation and coevolution with pine.</title>
        <authorList>
            <consortium name="DOE Joint Genome Institute"/>
            <person name="Smith K."/>
            <person name="Pendleton A."/>
            <person name="Kubisiak T."/>
            <person name="Anderson C."/>
            <person name="Salamov A."/>
            <person name="Aerts A."/>
            <person name="Riley R."/>
            <person name="Clum A."/>
            <person name="Lindquist E."/>
            <person name="Ence D."/>
            <person name="Campbell M."/>
            <person name="Kronenberg Z."/>
            <person name="Feau N."/>
            <person name="Dhillon B."/>
            <person name="Hamelin R."/>
            <person name="Burleigh J."/>
            <person name="Smith J."/>
            <person name="Yandell M."/>
            <person name="Nelson C."/>
            <person name="Grigoriev I."/>
            <person name="Davis J."/>
        </authorList>
    </citation>
    <scope>NUCLEOTIDE SEQUENCE</scope>
    <source>
        <strain evidence="5">G11</strain>
    </source>
</reference>
<feature type="domain" description="3-beta hydroxysteroid dehydrogenase/isomerase" evidence="4">
    <location>
        <begin position="11"/>
        <end position="232"/>
    </location>
</feature>
<evidence type="ECO:0000259" key="4">
    <source>
        <dbReference type="Pfam" id="PF01073"/>
    </source>
</evidence>
<dbReference type="GO" id="GO:0016616">
    <property type="term" value="F:oxidoreductase activity, acting on the CH-OH group of donors, NAD or NADP as acceptor"/>
    <property type="evidence" value="ECO:0007669"/>
    <property type="project" value="InterPro"/>
</dbReference>
<dbReference type="GO" id="GO:0006694">
    <property type="term" value="P:steroid biosynthetic process"/>
    <property type="evidence" value="ECO:0007669"/>
    <property type="project" value="InterPro"/>
</dbReference>
<dbReference type="InterPro" id="IPR050177">
    <property type="entry name" value="Lipid_A_modif_metabolic_enz"/>
</dbReference>
<keyword evidence="2" id="KW-0560">Oxidoreductase</keyword>
<dbReference type="Pfam" id="PF01073">
    <property type="entry name" value="3Beta_HSD"/>
    <property type="match status" value="1"/>
</dbReference>
<dbReference type="InterPro" id="IPR002225">
    <property type="entry name" value="3Beta_OHSteriod_DH/Estase"/>
</dbReference>
<sequence length="449" mass="48839">MDTPKSVQSSLVIGGEGFLGHNLVTSLLQAYPEASTTSLDLVQRHPTTEARHTFIQADLTSLEALVVAFESSKPDIVFHTASPWLGSGKEACERVNVLGTKNVVEACKRTGVTKLVYTSSAGVVYNGEDLINVDERLPVPERALDDYNITKARAEAIILEANGKEELLTCALRPAGIFGPGDRQAIPGIIQVLKNGQHKLQIGPNQNLFDWTYVDNVVQAHILAGERLGEQVELEAFGTHPGPISLTNPRRQVPTSRSMSEDEDVELVEFSSSNASEPSPGGFMADDLLAGALDERLPAKRTKWDQWASVSSALNHPNGTVSVAGQAFFITGGEPVFFWDFTRAVWIAYATLHPELELGPGLASPPWVIPKFLGVLLAILAQAWCSLVGKPPGFTPAKVHYACASRFYNIEKARVVLGYEPAVGLAEGIRRSVEWYVTNETQDTKKQKQ</sequence>
<evidence type="ECO:0000256" key="2">
    <source>
        <dbReference type="ARBA" id="ARBA00023002"/>
    </source>
</evidence>
<dbReference type="PANTHER" id="PTHR43245">
    <property type="entry name" value="BIFUNCTIONAL POLYMYXIN RESISTANCE PROTEIN ARNA"/>
    <property type="match status" value="1"/>
</dbReference>
<dbReference type="AlphaFoldDB" id="A0A9P6NK58"/>
<accession>A0A9P6NK58</accession>
<dbReference type="OrthoDB" id="10058185at2759"/>
<keyword evidence="6" id="KW-1185">Reference proteome</keyword>
<dbReference type="Proteomes" id="UP000886653">
    <property type="component" value="Unassembled WGS sequence"/>
</dbReference>
<dbReference type="SUPFAM" id="SSF51735">
    <property type="entry name" value="NAD(P)-binding Rossmann-fold domains"/>
    <property type="match status" value="2"/>
</dbReference>
<evidence type="ECO:0000313" key="6">
    <source>
        <dbReference type="Proteomes" id="UP000886653"/>
    </source>
</evidence>
<dbReference type="InterPro" id="IPR036291">
    <property type="entry name" value="NAD(P)-bd_dom_sf"/>
</dbReference>
<organism evidence="5 6">
    <name type="scientific">Cronartium quercuum f. sp. fusiforme G11</name>
    <dbReference type="NCBI Taxonomy" id="708437"/>
    <lineage>
        <taxon>Eukaryota</taxon>
        <taxon>Fungi</taxon>
        <taxon>Dikarya</taxon>
        <taxon>Basidiomycota</taxon>
        <taxon>Pucciniomycotina</taxon>
        <taxon>Pucciniomycetes</taxon>
        <taxon>Pucciniales</taxon>
        <taxon>Coleosporiaceae</taxon>
        <taxon>Cronartium</taxon>
    </lineage>
</organism>
<proteinExistence type="inferred from homology"/>
<dbReference type="PANTHER" id="PTHR43245:SF51">
    <property type="entry name" value="SHORT CHAIN DEHYDROGENASE_REDUCTASE FAMILY 42E, MEMBER 2"/>
    <property type="match status" value="1"/>
</dbReference>
<evidence type="ECO:0000256" key="3">
    <source>
        <dbReference type="SAM" id="MobiDB-lite"/>
    </source>
</evidence>
<comment type="similarity">
    <text evidence="1">Belongs to the 3-beta-HSD family.</text>
</comment>
<dbReference type="Gene3D" id="3.40.50.720">
    <property type="entry name" value="NAD(P)-binding Rossmann-like Domain"/>
    <property type="match status" value="2"/>
</dbReference>
<evidence type="ECO:0000313" key="5">
    <source>
        <dbReference type="EMBL" id="KAG0148515.1"/>
    </source>
</evidence>